<accession>A0A0E3LUF3</accession>
<evidence type="ECO:0000313" key="1">
    <source>
        <dbReference type="EMBL" id="AKB65171.1"/>
    </source>
</evidence>
<name>A0A0E3LUF3_METMZ</name>
<sequence length="196" mass="22695">MSLAGTLKNEGIDMAKEDSVKWAEVEKTLQDTDKKDLIVLIRELYRHSAENRQIIISRHAKGKKSDWVLESFQRVIRNEFFSDKGYGGLQSDVVRKAVLDYSEGSGDLAGTMELMLFFVENVVEFINEYGDIDEEFYDVAYEMLRKFCELIKTPDGQSFYPHFKTRLLKLRSESDDFGYGFGDDIAIFVEDVEDFF</sequence>
<gene>
    <name evidence="1" type="ORF">MSMAS_1975</name>
</gene>
<evidence type="ECO:0000313" key="2">
    <source>
        <dbReference type="Proteomes" id="UP000033097"/>
    </source>
</evidence>
<dbReference type="STRING" id="213585.MSMAS_1975"/>
<proteinExistence type="predicted"/>
<dbReference type="AlphaFoldDB" id="A0A0E3LUF3"/>
<dbReference type="EMBL" id="CP009512">
    <property type="protein sequence ID" value="AKB65171.1"/>
    <property type="molecule type" value="Genomic_DNA"/>
</dbReference>
<dbReference type="PATRIC" id="fig|213585.10.peg.2516"/>
<dbReference type="KEGG" id="mmj:MSMAS_1975"/>
<organism evidence="1 2">
    <name type="scientific">Methanosarcina mazei S-6</name>
    <dbReference type="NCBI Taxonomy" id="213585"/>
    <lineage>
        <taxon>Archaea</taxon>
        <taxon>Methanobacteriati</taxon>
        <taxon>Methanobacteriota</taxon>
        <taxon>Stenosarchaea group</taxon>
        <taxon>Methanomicrobia</taxon>
        <taxon>Methanosarcinales</taxon>
        <taxon>Methanosarcinaceae</taxon>
        <taxon>Methanosarcina</taxon>
    </lineage>
</organism>
<reference evidence="1 2" key="1">
    <citation type="submission" date="2014-07" db="EMBL/GenBank/DDBJ databases">
        <title>Methanogenic archaea and the global carbon cycle.</title>
        <authorList>
            <person name="Henriksen J.R."/>
            <person name="Luke J."/>
            <person name="Reinhart S."/>
            <person name="Benedict M.N."/>
            <person name="Youngblut N.D."/>
            <person name="Metcalf M.E."/>
            <person name="Whitaker R.J."/>
            <person name="Metcalf W.W."/>
        </authorList>
    </citation>
    <scope>NUCLEOTIDE SEQUENCE [LARGE SCALE GENOMIC DNA]</scope>
    <source>
        <strain evidence="1 2">S-6</strain>
    </source>
</reference>
<protein>
    <submittedName>
        <fullName evidence="1">Uncharacterized protein</fullName>
    </submittedName>
</protein>
<dbReference type="HOGENOM" id="CLU_122246_0_0_2"/>
<dbReference type="Proteomes" id="UP000033097">
    <property type="component" value="Chromosome"/>
</dbReference>